<name>A0A7R9JQL2_TIMGE</name>
<protein>
    <submittedName>
        <fullName evidence="2">Uncharacterized protein</fullName>
    </submittedName>
</protein>
<feature type="compositionally biased region" description="Basic and acidic residues" evidence="1">
    <location>
        <begin position="703"/>
        <end position="716"/>
    </location>
</feature>
<reference evidence="2" key="1">
    <citation type="submission" date="2020-11" db="EMBL/GenBank/DDBJ databases">
        <authorList>
            <person name="Tran Van P."/>
        </authorList>
    </citation>
    <scope>NUCLEOTIDE SEQUENCE</scope>
</reference>
<gene>
    <name evidence="2" type="ORF">TGEB3V08_LOCUS676</name>
</gene>
<evidence type="ECO:0000256" key="1">
    <source>
        <dbReference type="SAM" id="MobiDB-lite"/>
    </source>
</evidence>
<feature type="compositionally biased region" description="Polar residues" evidence="1">
    <location>
        <begin position="373"/>
        <end position="392"/>
    </location>
</feature>
<feature type="region of interest" description="Disordered" evidence="1">
    <location>
        <begin position="167"/>
        <end position="198"/>
    </location>
</feature>
<proteinExistence type="predicted"/>
<feature type="region of interest" description="Disordered" evidence="1">
    <location>
        <begin position="411"/>
        <end position="439"/>
    </location>
</feature>
<feature type="compositionally biased region" description="Basic and acidic residues" evidence="1">
    <location>
        <begin position="627"/>
        <end position="645"/>
    </location>
</feature>
<accession>A0A7R9JQL2</accession>
<dbReference type="EMBL" id="OE839232">
    <property type="protein sequence ID" value="CAD7586296.1"/>
    <property type="molecule type" value="Genomic_DNA"/>
</dbReference>
<feature type="region of interest" description="Disordered" evidence="1">
    <location>
        <begin position="277"/>
        <end position="307"/>
    </location>
</feature>
<feature type="region of interest" description="Disordered" evidence="1">
    <location>
        <begin position="615"/>
        <end position="645"/>
    </location>
</feature>
<sequence>MEWASFPYETGPFHSISVTVKLKKNNVLLAKTLNIIKQDKAIMERENLWYRKEISSYQIALNNQRMALEVIEKKVNECLPLLSSFVSCMTTIHNEIKKKKVLTNRDIVQPSDTHLVKPMVSGYTIHKPKVRLQRVNLSLPLMSQLTQESRDTVSLHTSNVLRRRTYPTNALDPGQTPETGDIEDEMEDSPETEETTLTSPTIVSPLIEEDDDFEDLTVNAAVFSVPKHSLSKNQRFMASYNPSVSLQRLSLTNSLGATMNLANSLRVMSVAVSSATRLDERSSSGSQPKATLPASGEGTTNTLSEERANCPTTPMRLMQTPCGRRLLGDIDVGHRYPVVTLRDVGSFLDDSNSIRLGESMFPVDGERSLQMAAQSASPNTLGRNSNSSSLPSQWEDHDQFLKRVYSENPLEGSSWMHQSNLRKGRKSKKYPVQKKHHTTKEPIIPKQSTFDKPEDNNTIYGDCDNESEMELTECVGNNVLNHPSQNIANVVPKNLEADKNYDSVKTVDRSNTETTCVIQNEEQEVDNVVPIEEVGNSNCLSDSTSNIVTVSKSPNIGKADLKIPEKNKNCDFVITTEMIQHLNNDDEVLEDQTVSILQTPSLVLSRIDDKLIPESQLPRKPVTPESKVVEDKEANRAESPVHRGWSEEEILDQNLYVRKSSSSLGDNDPNDETWKPKAEKKKKKPKYPSETKSLPRYLGTEPKVAKDKKLHSSKDKIKASSINPKVVLKKVSLNNSDTFVSENVSLQSYPKPETISTETNVCTTRLCTPSDDIPLVSHMCTGNVEMNTVSEKMVPQDQTKTTSCSNKMTEEAEGNADLVRELERCVTIRKRKNTQKQVDSAKQQVKIHHKTNILEDTPVKQNINGSVEDDVLSRLKPLTNYEGANGLEMWNKLSFTKENNQVNGVPKCSKSVISEKNEILANKPVVLSPNAEDGEIEVRISVG</sequence>
<organism evidence="2">
    <name type="scientific">Timema genevievae</name>
    <name type="common">Walking stick</name>
    <dbReference type="NCBI Taxonomy" id="629358"/>
    <lineage>
        <taxon>Eukaryota</taxon>
        <taxon>Metazoa</taxon>
        <taxon>Ecdysozoa</taxon>
        <taxon>Arthropoda</taxon>
        <taxon>Hexapoda</taxon>
        <taxon>Insecta</taxon>
        <taxon>Pterygota</taxon>
        <taxon>Neoptera</taxon>
        <taxon>Polyneoptera</taxon>
        <taxon>Phasmatodea</taxon>
        <taxon>Timematodea</taxon>
        <taxon>Timematoidea</taxon>
        <taxon>Timematidae</taxon>
        <taxon>Timema</taxon>
    </lineage>
</organism>
<evidence type="ECO:0000313" key="2">
    <source>
        <dbReference type="EMBL" id="CAD7586296.1"/>
    </source>
</evidence>
<dbReference type="AlphaFoldDB" id="A0A7R9JQL2"/>
<feature type="region of interest" description="Disordered" evidence="1">
    <location>
        <begin position="373"/>
        <end position="393"/>
    </location>
</feature>
<feature type="compositionally biased region" description="Acidic residues" evidence="1">
    <location>
        <begin position="180"/>
        <end position="194"/>
    </location>
</feature>
<feature type="region of interest" description="Disordered" evidence="1">
    <location>
        <begin position="657"/>
        <end position="716"/>
    </location>
</feature>
<feature type="compositionally biased region" description="Basic residues" evidence="1">
    <location>
        <begin position="420"/>
        <end position="438"/>
    </location>
</feature>